<dbReference type="AlphaFoldDB" id="A0A9Q1QW19"/>
<keyword evidence="3" id="KW-1185">Reference proteome</keyword>
<organism evidence="2 3">
    <name type="scientific">Anisodus acutangulus</name>
    <dbReference type="NCBI Taxonomy" id="402998"/>
    <lineage>
        <taxon>Eukaryota</taxon>
        <taxon>Viridiplantae</taxon>
        <taxon>Streptophyta</taxon>
        <taxon>Embryophyta</taxon>
        <taxon>Tracheophyta</taxon>
        <taxon>Spermatophyta</taxon>
        <taxon>Magnoliopsida</taxon>
        <taxon>eudicotyledons</taxon>
        <taxon>Gunneridae</taxon>
        <taxon>Pentapetalae</taxon>
        <taxon>asterids</taxon>
        <taxon>lamiids</taxon>
        <taxon>Solanales</taxon>
        <taxon>Solanaceae</taxon>
        <taxon>Solanoideae</taxon>
        <taxon>Hyoscyameae</taxon>
        <taxon>Anisodus</taxon>
    </lineage>
</organism>
<feature type="compositionally biased region" description="Polar residues" evidence="1">
    <location>
        <begin position="196"/>
        <end position="209"/>
    </location>
</feature>
<dbReference type="Proteomes" id="UP001152561">
    <property type="component" value="Unassembled WGS sequence"/>
</dbReference>
<reference evidence="3" key="1">
    <citation type="journal article" date="2023" name="Proc. Natl. Acad. Sci. U.S.A.">
        <title>Genomic and structural basis for evolution of tropane alkaloid biosynthesis.</title>
        <authorList>
            <person name="Wanga Y.-J."/>
            <person name="Taina T."/>
            <person name="Yua J.-Y."/>
            <person name="Lia J."/>
            <person name="Xua B."/>
            <person name="Chenc J."/>
            <person name="D'Auriad J.C."/>
            <person name="Huanga J.-P."/>
            <person name="Huanga S.-X."/>
        </authorList>
    </citation>
    <scope>NUCLEOTIDE SEQUENCE [LARGE SCALE GENOMIC DNA]</scope>
    <source>
        <strain evidence="3">cv. KIB-2019</strain>
    </source>
</reference>
<accession>A0A9Q1QW19</accession>
<evidence type="ECO:0000313" key="3">
    <source>
        <dbReference type="Proteomes" id="UP001152561"/>
    </source>
</evidence>
<evidence type="ECO:0000256" key="1">
    <source>
        <dbReference type="SAM" id="MobiDB-lite"/>
    </source>
</evidence>
<gene>
    <name evidence="2" type="ORF">K7X08_022189</name>
</gene>
<dbReference type="EMBL" id="JAJAGQ010000023">
    <property type="protein sequence ID" value="KAJ8528497.1"/>
    <property type="molecule type" value="Genomic_DNA"/>
</dbReference>
<feature type="region of interest" description="Disordered" evidence="1">
    <location>
        <begin position="170"/>
        <end position="230"/>
    </location>
</feature>
<sequence length="230" mass="24953">MDEVENNISANVSVETREAGAEKEISSAANLEGSDVEKNDVGMMVSGGMNDGSVISHQHEEREEIEVLPTEHDPLQASSSTNIIPSLSDVEGEPAEELSIVQKENISVIPVHKKSSLNKELRALVSHDINVLQCTLEELPIKENLKRFELDKVEEEDILQKMKVVAKQADITPKGSVNSSKKGNKNSKDGGDVQQIKGTNKKASTTGNNEGEVFPLRVLSKRGASSKANQ</sequence>
<evidence type="ECO:0000313" key="2">
    <source>
        <dbReference type="EMBL" id="KAJ8528497.1"/>
    </source>
</evidence>
<comment type="caution">
    <text evidence="2">The sequence shown here is derived from an EMBL/GenBank/DDBJ whole genome shotgun (WGS) entry which is preliminary data.</text>
</comment>
<protein>
    <submittedName>
        <fullName evidence="2">Uncharacterized protein</fullName>
    </submittedName>
</protein>
<feature type="region of interest" description="Disordered" evidence="1">
    <location>
        <begin position="1"/>
        <end position="37"/>
    </location>
</feature>
<feature type="compositionally biased region" description="Polar residues" evidence="1">
    <location>
        <begin position="1"/>
        <end position="14"/>
    </location>
</feature>
<proteinExistence type="predicted"/>
<feature type="compositionally biased region" description="Basic and acidic residues" evidence="1">
    <location>
        <begin position="15"/>
        <end position="25"/>
    </location>
</feature>
<name>A0A9Q1QW19_9SOLA</name>